<comment type="caution">
    <text evidence="7">The sequence shown here is derived from an EMBL/GenBank/DDBJ whole genome shotgun (WGS) entry which is preliminary data.</text>
</comment>
<keyword evidence="3" id="KW-0805">Transcription regulation</keyword>
<dbReference type="Proteomes" id="UP000664628">
    <property type="component" value="Unassembled WGS sequence"/>
</dbReference>
<organism evidence="7 8">
    <name type="scientific">Fibrella forsythiae</name>
    <dbReference type="NCBI Taxonomy" id="2817061"/>
    <lineage>
        <taxon>Bacteria</taxon>
        <taxon>Pseudomonadati</taxon>
        <taxon>Bacteroidota</taxon>
        <taxon>Cytophagia</taxon>
        <taxon>Cytophagales</taxon>
        <taxon>Spirosomataceae</taxon>
        <taxon>Fibrella</taxon>
    </lineage>
</organism>
<evidence type="ECO:0000256" key="4">
    <source>
        <dbReference type="ARBA" id="ARBA00023125"/>
    </source>
</evidence>
<evidence type="ECO:0000259" key="6">
    <source>
        <dbReference type="Pfam" id="PF00717"/>
    </source>
</evidence>
<dbReference type="InterPro" id="IPR036286">
    <property type="entry name" value="LexA/Signal_pep-like_sf"/>
</dbReference>
<dbReference type="EMBL" id="JAFMYW010000020">
    <property type="protein sequence ID" value="MBO0953123.1"/>
    <property type="molecule type" value="Genomic_DNA"/>
</dbReference>
<dbReference type="InterPro" id="IPR015927">
    <property type="entry name" value="Peptidase_S24_S26A/B/C"/>
</dbReference>
<evidence type="ECO:0000256" key="1">
    <source>
        <dbReference type="ARBA" id="ARBA00022670"/>
    </source>
</evidence>
<proteinExistence type="predicted"/>
<keyword evidence="2" id="KW-0378">Hydrolase</keyword>
<feature type="domain" description="Peptidase S24/S26A/S26B/S26C" evidence="6">
    <location>
        <begin position="102"/>
        <end position="220"/>
    </location>
</feature>
<dbReference type="InterPro" id="IPR039418">
    <property type="entry name" value="LexA-like"/>
</dbReference>
<dbReference type="Gene3D" id="2.10.109.10">
    <property type="entry name" value="Umud Fragment, subunit A"/>
    <property type="match status" value="1"/>
</dbReference>
<accession>A0ABS3JT42</accession>
<gene>
    <name evidence="7" type="ORF">J2I46_31410</name>
</gene>
<keyword evidence="8" id="KW-1185">Reference proteome</keyword>
<evidence type="ECO:0000256" key="3">
    <source>
        <dbReference type="ARBA" id="ARBA00023015"/>
    </source>
</evidence>
<dbReference type="Pfam" id="PF00717">
    <property type="entry name" value="Peptidase_S24"/>
    <property type="match status" value="1"/>
</dbReference>
<keyword evidence="5" id="KW-0804">Transcription</keyword>
<dbReference type="InterPro" id="IPR019756">
    <property type="entry name" value="Pept_S26A_signal_pept_1_Ser-AS"/>
</dbReference>
<evidence type="ECO:0000313" key="8">
    <source>
        <dbReference type="Proteomes" id="UP000664628"/>
    </source>
</evidence>
<reference evidence="7 8" key="1">
    <citation type="submission" date="2021-03" db="EMBL/GenBank/DDBJ databases">
        <title>Fibrella sp. HMF5405 genome sequencing and assembly.</title>
        <authorList>
            <person name="Kang H."/>
            <person name="Kim H."/>
            <person name="Bae S."/>
            <person name="Joh K."/>
        </authorList>
    </citation>
    <scope>NUCLEOTIDE SEQUENCE [LARGE SCALE GENOMIC DNA]</scope>
    <source>
        <strain evidence="7 8">HMF5405</strain>
    </source>
</reference>
<name>A0ABS3JT42_9BACT</name>
<protein>
    <submittedName>
        <fullName evidence="7">Helix-turn-helix transcriptional regulator</fullName>
    </submittedName>
</protein>
<dbReference type="PANTHER" id="PTHR40661:SF3">
    <property type="entry name" value="FELS-1 PROPHAGE TRANSCRIPTIONAL REGULATOR"/>
    <property type="match status" value="1"/>
</dbReference>
<dbReference type="PROSITE" id="PS00501">
    <property type="entry name" value="SPASE_I_1"/>
    <property type="match status" value="1"/>
</dbReference>
<keyword evidence="4" id="KW-0238">DNA-binding</keyword>
<dbReference type="PANTHER" id="PTHR40661">
    <property type="match status" value="1"/>
</dbReference>
<evidence type="ECO:0000256" key="2">
    <source>
        <dbReference type="ARBA" id="ARBA00022801"/>
    </source>
</evidence>
<keyword evidence="1" id="KW-0645">Protease</keyword>
<evidence type="ECO:0000256" key="5">
    <source>
        <dbReference type="ARBA" id="ARBA00023163"/>
    </source>
</evidence>
<dbReference type="CDD" id="cd06529">
    <property type="entry name" value="S24_LexA-like"/>
    <property type="match status" value="1"/>
</dbReference>
<evidence type="ECO:0000313" key="7">
    <source>
        <dbReference type="EMBL" id="MBO0953123.1"/>
    </source>
</evidence>
<dbReference type="RefSeq" id="WP_207333075.1">
    <property type="nucleotide sequence ID" value="NZ_JAFMYW010000020.1"/>
</dbReference>
<dbReference type="SUPFAM" id="SSF51306">
    <property type="entry name" value="LexA/Signal peptidase"/>
    <property type="match status" value="1"/>
</dbReference>
<sequence>MKERLLLLIQHTGLSINQFEATLGAGNSSFRKIIDNDSGLSTKNIEKIFTTFPEYNLDWLLTGRGSMLLTTDSKPDDLTLPLAKPVRESVVMADTSDSIIVPILDTKAAAGSPYILDEADYYKELPTFAFPGFFFRSGVRVGIQVRGDSMHPTLKQGDYVIGREVEELTYLRNGEVHIVVFQEDHRLRFFVKRCYYFLEDASLILRSDNDDYPDESVSADAMMKLYQVEACYTTQFTRIESLRGKFDRIEKRIDRIEKQLPQDQQS</sequence>